<dbReference type="Pfam" id="PF00135">
    <property type="entry name" value="COesterase"/>
    <property type="match status" value="1"/>
</dbReference>
<reference evidence="7" key="1">
    <citation type="submission" date="2020-11" db="EMBL/GenBank/DDBJ databases">
        <authorList>
            <person name="Tran Van P."/>
        </authorList>
    </citation>
    <scope>NUCLEOTIDE SEQUENCE</scope>
</reference>
<evidence type="ECO:0000256" key="4">
    <source>
        <dbReference type="ARBA" id="ARBA00023180"/>
    </source>
</evidence>
<dbReference type="GO" id="GO:0005886">
    <property type="term" value="C:plasma membrane"/>
    <property type="evidence" value="ECO:0007669"/>
    <property type="project" value="TreeGrafter"/>
</dbReference>
<dbReference type="PANTHER" id="PTHR43918">
    <property type="entry name" value="ACETYLCHOLINESTERASE"/>
    <property type="match status" value="1"/>
</dbReference>
<protein>
    <recommendedName>
        <fullName evidence="5">Carboxylic ester hydrolase</fullName>
        <ecNumber evidence="5">3.1.1.-</ecNumber>
    </recommendedName>
</protein>
<dbReference type="EMBL" id="OC925843">
    <property type="protein sequence ID" value="CAD7656376.1"/>
    <property type="molecule type" value="Genomic_DNA"/>
</dbReference>
<feature type="domain" description="Carboxylesterase type B" evidence="6">
    <location>
        <begin position="1"/>
        <end position="365"/>
    </location>
</feature>
<dbReference type="GO" id="GO:0005615">
    <property type="term" value="C:extracellular space"/>
    <property type="evidence" value="ECO:0007669"/>
    <property type="project" value="TreeGrafter"/>
</dbReference>
<dbReference type="PROSITE" id="PS00122">
    <property type="entry name" value="CARBOXYLESTERASE_B_1"/>
    <property type="match status" value="1"/>
</dbReference>
<keyword evidence="2" id="KW-0719">Serine esterase</keyword>
<evidence type="ECO:0000313" key="8">
    <source>
        <dbReference type="Proteomes" id="UP000728032"/>
    </source>
</evidence>
<dbReference type="AlphaFoldDB" id="A0A7R9MAE5"/>
<evidence type="ECO:0000256" key="2">
    <source>
        <dbReference type="ARBA" id="ARBA00022487"/>
    </source>
</evidence>
<accession>A0A7R9MAE5</accession>
<keyword evidence="8" id="KW-1185">Reference proteome</keyword>
<dbReference type="InterPro" id="IPR050654">
    <property type="entry name" value="AChE-related_enzymes"/>
</dbReference>
<dbReference type="Proteomes" id="UP000728032">
    <property type="component" value="Unassembled WGS sequence"/>
</dbReference>
<evidence type="ECO:0000256" key="3">
    <source>
        <dbReference type="ARBA" id="ARBA00022801"/>
    </source>
</evidence>
<comment type="similarity">
    <text evidence="1 5">Belongs to the type-B carboxylesterase/lipase family.</text>
</comment>
<keyword evidence="4" id="KW-0325">Glycoprotein</keyword>
<gene>
    <name evidence="7" type="ORF">ONB1V03_LOCUS13013</name>
</gene>
<dbReference type="InterPro" id="IPR029058">
    <property type="entry name" value="AB_hydrolase_fold"/>
</dbReference>
<dbReference type="GO" id="GO:0006581">
    <property type="term" value="P:acetylcholine catabolic process"/>
    <property type="evidence" value="ECO:0007669"/>
    <property type="project" value="TreeGrafter"/>
</dbReference>
<dbReference type="Gene3D" id="3.40.50.1820">
    <property type="entry name" value="alpha/beta hydrolase"/>
    <property type="match status" value="1"/>
</dbReference>
<sequence>MFWIHGGGLVNGSIFQMPPYNGIDLAAYDVVVVSTNYRLGPFGFLYGDREDAPGNVGFYDQLLAIKWVRENIHQFGGDRDRITIFGESAGSVSVSSQILSPLSKGLYKRAIMESGAHLYNKDRDSLNKTEALSEAKQMAKQLNCSETEDWLQCLRKVDAKDILKLEKSVSTPVFETEFLPVYTHKALDDRLLNYDIDLMSGLTRNEGPLLVDLVLKQINLQTVDDFKKYVKVGDELYHGLDVQKVSDFYLNGVNTSSPAAIRRAYTDFFGDLMMNCPTYLFAKHLAQIVKNKHNVYFYEWTYQSQYFSKLMGCDEATMGICHGADLPYIFGMPFQIPKQAHLFTELDEKFAADIMTLWSNFAKTGYK</sequence>
<name>A0A7R9MAE5_9ACAR</name>
<evidence type="ECO:0000259" key="6">
    <source>
        <dbReference type="Pfam" id="PF00135"/>
    </source>
</evidence>
<dbReference type="PANTHER" id="PTHR43918:SF4">
    <property type="entry name" value="CARBOXYLIC ESTER HYDROLASE"/>
    <property type="match status" value="1"/>
</dbReference>
<dbReference type="InterPro" id="IPR002018">
    <property type="entry name" value="CarbesteraseB"/>
</dbReference>
<evidence type="ECO:0000256" key="1">
    <source>
        <dbReference type="ARBA" id="ARBA00005964"/>
    </source>
</evidence>
<dbReference type="EMBL" id="CAJPVJ010011018">
    <property type="protein sequence ID" value="CAG2173563.1"/>
    <property type="molecule type" value="Genomic_DNA"/>
</dbReference>
<keyword evidence="3 5" id="KW-0378">Hydrolase</keyword>
<dbReference type="GO" id="GO:0003990">
    <property type="term" value="F:acetylcholinesterase activity"/>
    <property type="evidence" value="ECO:0007669"/>
    <property type="project" value="TreeGrafter"/>
</dbReference>
<evidence type="ECO:0000256" key="5">
    <source>
        <dbReference type="RuleBase" id="RU361235"/>
    </source>
</evidence>
<dbReference type="OrthoDB" id="408631at2759"/>
<dbReference type="EC" id="3.1.1.-" evidence="5"/>
<proteinExistence type="inferred from homology"/>
<evidence type="ECO:0000313" key="7">
    <source>
        <dbReference type="EMBL" id="CAD7656376.1"/>
    </source>
</evidence>
<organism evidence="7">
    <name type="scientific">Oppiella nova</name>
    <dbReference type="NCBI Taxonomy" id="334625"/>
    <lineage>
        <taxon>Eukaryota</taxon>
        <taxon>Metazoa</taxon>
        <taxon>Ecdysozoa</taxon>
        <taxon>Arthropoda</taxon>
        <taxon>Chelicerata</taxon>
        <taxon>Arachnida</taxon>
        <taxon>Acari</taxon>
        <taxon>Acariformes</taxon>
        <taxon>Sarcoptiformes</taxon>
        <taxon>Oribatida</taxon>
        <taxon>Brachypylina</taxon>
        <taxon>Oppioidea</taxon>
        <taxon>Oppiidae</taxon>
        <taxon>Oppiella</taxon>
    </lineage>
</organism>
<dbReference type="InterPro" id="IPR019826">
    <property type="entry name" value="Carboxylesterase_B_AS"/>
</dbReference>
<dbReference type="GO" id="GO:0019695">
    <property type="term" value="P:choline metabolic process"/>
    <property type="evidence" value="ECO:0007669"/>
    <property type="project" value="TreeGrafter"/>
</dbReference>
<dbReference type="SUPFAM" id="SSF53474">
    <property type="entry name" value="alpha/beta-Hydrolases"/>
    <property type="match status" value="1"/>
</dbReference>